<dbReference type="CDD" id="cd00093">
    <property type="entry name" value="HTH_XRE"/>
    <property type="match status" value="1"/>
</dbReference>
<dbReference type="STRING" id="392015.SAMN05421543_106112"/>
<dbReference type="InterPro" id="IPR010982">
    <property type="entry name" value="Lambda_DNA-bd_dom_sf"/>
</dbReference>
<dbReference type="Gene3D" id="1.10.260.40">
    <property type="entry name" value="lambda repressor-like DNA-binding domains"/>
    <property type="match status" value="1"/>
</dbReference>
<dbReference type="PANTHER" id="PTHR46797:SF1">
    <property type="entry name" value="METHYLPHOSPHONATE SYNTHASE"/>
    <property type="match status" value="1"/>
</dbReference>
<dbReference type="SMART" id="SM00530">
    <property type="entry name" value="HTH_XRE"/>
    <property type="match status" value="1"/>
</dbReference>
<sequence>MVVKVREVRQQRGITTYELAKRSGLAQSFVWKLDHGKIKSPSINTLTKLAKALDCSVDDLYEEEEAKRA</sequence>
<dbReference type="AlphaFoldDB" id="A0A1I7IBA7"/>
<keyword evidence="4" id="KW-1185">Reference proteome</keyword>
<gene>
    <name evidence="3" type="ORF">SAMN05421543_106112</name>
</gene>
<dbReference type="GO" id="GO:0003700">
    <property type="term" value="F:DNA-binding transcription factor activity"/>
    <property type="evidence" value="ECO:0007669"/>
    <property type="project" value="TreeGrafter"/>
</dbReference>
<dbReference type="PROSITE" id="PS50943">
    <property type="entry name" value="HTH_CROC1"/>
    <property type="match status" value="1"/>
</dbReference>
<proteinExistence type="predicted"/>
<feature type="domain" description="HTH cro/C1-type" evidence="2">
    <location>
        <begin position="5"/>
        <end position="60"/>
    </location>
</feature>
<dbReference type="SUPFAM" id="SSF47413">
    <property type="entry name" value="lambda repressor-like DNA-binding domains"/>
    <property type="match status" value="1"/>
</dbReference>
<dbReference type="Proteomes" id="UP000183508">
    <property type="component" value="Unassembled WGS sequence"/>
</dbReference>
<evidence type="ECO:0000259" key="2">
    <source>
        <dbReference type="PROSITE" id="PS50943"/>
    </source>
</evidence>
<name>A0A1I7IBA7_9BACL</name>
<evidence type="ECO:0000313" key="4">
    <source>
        <dbReference type="Proteomes" id="UP000183508"/>
    </source>
</evidence>
<organism evidence="3 4">
    <name type="scientific">Alicyclobacillus macrosporangiidus</name>
    <dbReference type="NCBI Taxonomy" id="392015"/>
    <lineage>
        <taxon>Bacteria</taxon>
        <taxon>Bacillati</taxon>
        <taxon>Bacillota</taxon>
        <taxon>Bacilli</taxon>
        <taxon>Bacillales</taxon>
        <taxon>Alicyclobacillaceae</taxon>
        <taxon>Alicyclobacillus</taxon>
    </lineage>
</organism>
<accession>A0A1I7IBA7</accession>
<dbReference type="PANTHER" id="PTHR46797">
    <property type="entry name" value="HTH-TYPE TRANSCRIPTIONAL REGULATOR"/>
    <property type="match status" value="1"/>
</dbReference>
<dbReference type="InterPro" id="IPR050807">
    <property type="entry name" value="TransReg_Diox_bact_type"/>
</dbReference>
<dbReference type="EMBL" id="FPBV01000006">
    <property type="protein sequence ID" value="SFU70227.1"/>
    <property type="molecule type" value="Genomic_DNA"/>
</dbReference>
<dbReference type="Pfam" id="PF13443">
    <property type="entry name" value="HTH_26"/>
    <property type="match status" value="1"/>
</dbReference>
<protein>
    <recommendedName>
        <fullName evidence="2">HTH cro/C1-type domain-containing protein</fullName>
    </recommendedName>
</protein>
<evidence type="ECO:0000256" key="1">
    <source>
        <dbReference type="ARBA" id="ARBA00023125"/>
    </source>
</evidence>
<dbReference type="GO" id="GO:0005829">
    <property type="term" value="C:cytosol"/>
    <property type="evidence" value="ECO:0007669"/>
    <property type="project" value="TreeGrafter"/>
</dbReference>
<reference evidence="4" key="1">
    <citation type="submission" date="2016-10" db="EMBL/GenBank/DDBJ databases">
        <authorList>
            <person name="Varghese N."/>
        </authorList>
    </citation>
    <scope>NUCLEOTIDE SEQUENCE [LARGE SCALE GENOMIC DNA]</scope>
    <source>
        <strain evidence="4">DSM 17980</strain>
    </source>
</reference>
<keyword evidence="1" id="KW-0238">DNA-binding</keyword>
<dbReference type="GO" id="GO:0003677">
    <property type="term" value="F:DNA binding"/>
    <property type="evidence" value="ECO:0007669"/>
    <property type="project" value="UniProtKB-KW"/>
</dbReference>
<evidence type="ECO:0000313" key="3">
    <source>
        <dbReference type="EMBL" id="SFU70227.1"/>
    </source>
</evidence>
<dbReference type="InterPro" id="IPR001387">
    <property type="entry name" value="Cro/C1-type_HTH"/>
</dbReference>